<dbReference type="GO" id="GO:0016756">
    <property type="term" value="F:glutathione gamma-glutamylcysteinyltransferase activity"/>
    <property type="evidence" value="ECO:0007669"/>
    <property type="project" value="UniProtKB-EC"/>
</dbReference>
<dbReference type="GO" id="GO:0046872">
    <property type="term" value="F:metal ion binding"/>
    <property type="evidence" value="ECO:0007669"/>
    <property type="project" value="UniProtKB-KW"/>
</dbReference>
<evidence type="ECO:0000256" key="3">
    <source>
        <dbReference type="ARBA" id="ARBA00022679"/>
    </source>
</evidence>
<dbReference type="OrthoDB" id="8560621at2"/>
<dbReference type="AlphaFoldDB" id="A0A0A8UUN9"/>
<dbReference type="STRING" id="449.LHA_1456"/>
<dbReference type="GO" id="GO:0046938">
    <property type="term" value="P:phytochelatin biosynthetic process"/>
    <property type="evidence" value="ECO:0007669"/>
    <property type="project" value="InterPro"/>
</dbReference>
<dbReference type="EMBL" id="LN681225">
    <property type="protein sequence ID" value="CEK10499.1"/>
    <property type="molecule type" value="Genomic_DNA"/>
</dbReference>
<dbReference type="PANTHER" id="PTHR33447:SF20">
    <property type="entry name" value="GLUTATHIONE GAMMA-GLUTAMYLCYSTEINYLTRANSFERASE"/>
    <property type="match status" value="1"/>
</dbReference>
<accession>A0A0A8UUN9</accession>
<evidence type="ECO:0000313" key="8">
    <source>
        <dbReference type="Proteomes" id="UP000032803"/>
    </source>
</evidence>
<dbReference type="InterPro" id="IPR038765">
    <property type="entry name" value="Papain-like_cys_pep_sf"/>
</dbReference>
<evidence type="ECO:0000313" key="7">
    <source>
        <dbReference type="EMBL" id="CEK10499.1"/>
    </source>
</evidence>
<dbReference type="SUPFAM" id="SSF54001">
    <property type="entry name" value="Cysteine proteinases"/>
    <property type="match status" value="1"/>
</dbReference>
<keyword evidence="4" id="KW-0479">Metal-binding</keyword>
<dbReference type="EC" id="2.3.2.15" evidence="1"/>
<keyword evidence="3" id="KW-0808">Transferase</keyword>
<evidence type="ECO:0000259" key="6">
    <source>
        <dbReference type="PROSITE" id="PS51443"/>
    </source>
</evidence>
<gene>
    <name evidence="7" type="ORF">LHA_1456</name>
</gene>
<keyword evidence="8" id="KW-1185">Reference proteome</keyword>
<dbReference type="Gene3D" id="3.90.70.30">
    <property type="entry name" value="Phytochelatin synthase, N-terminal domain"/>
    <property type="match status" value="1"/>
</dbReference>
<evidence type="ECO:0000256" key="4">
    <source>
        <dbReference type="ARBA" id="ARBA00022723"/>
    </source>
</evidence>
<keyword evidence="2" id="KW-0104">Cadmium</keyword>
<proteinExistence type="predicted"/>
<evidence type="ECO:0000256" key="2">
    <source>
        <dbReference type="ARBA" id="ARBA00022539"/>
    </source>
</evidence>
<dbReference type="KEGG" id="lha:LHA_1456"/>
<dbReference type="GO" id="GO:0010038">
    <property type="term" value="P:response to metal ion"/>
    <property type="evidence" value="ECO:0007669"/>
    <property type="project" value="InterPro"/>
</dbReference>
<dbReference type="Proteomes" id="UP000032803">
    <property type="component" value="Chromosome I"/>
</dbReference>
<keyword evidence="5" id="KW-0472">Membrane</keyword>
<sequence>MIKLFNKLKSKGYNLLPLFIVSFSLNLGLTSFSYSLQSTTTRYTTGVVSIVQSHEYLRNHESPIYWKLSAYYLPQRNDSSCSLATAAMVVNAALAGQTISAKQPLATQNEILNRVKDKIWDEGVKEGGEGVSLAELKLLLAKALEAHGIHNFSIELIHTADNSKQNEAVLEQHLLASENNGQSIVVVNFDQSFFANDISVGHFAPVGAYDAKNKRVLIMDPDRKWYEPYWVPQKMLLNAMATLNSDGHHYRGYLVVRFNSQDQ</sequence>
<evidence type="ECO:0000256" key="5">
    <source>
        <dbReference type="SAM" id="Phobius"/>
    </source>
</evidence>
<dbReference type="Pfam" id="PF05023">
    <property type="entry name" value="Phytochelatin"/>
    <property type="match status" value="1"/>
</dbReference>
<dbReference type="HOGENOM" id="CLU_092383_0_0_6"/>
<dbReference type="InterPro" id="IPR038156">
    <property type="entry name" value="PCS_N_sf"/>
</dbReference>
<dbReference type="PATRIC" id="fig|449.7.peg.673"/>
<dbReference type="PANTHER" id="PTHR33447">
    <property type="entry name" value="GLUTATHIONE GAMMA-GLUTAMYLCYSTEINYLTRANSFERASE"/>
    <property type="match status" value="1"/>
</dbReference>
<reference evidence="8" key="1">
    <citation type="submission" date="2014-09" db="EMBL/GenBank/DDBJ databases">
        <authorList>
            <person name="Gomez-Valero L."/>
        </authorList>
    </citation>
    <scope>NUCLEOTIDE SEQUENCE [LARGE SCALE GENOMIC DNA]</scope>
    <source>
        <strain evidence="8">ATCC35250</strain>
    </source>
</reference>
<name>A0A0A8UUN9_LEGHA</name>
<dbReference type="PROSITE" id="PS51443">
    <property type="entry name" value="PCS"/>
    <property type="match status" value="1"/>
</dbReference>
<feature type="domain" description="Peptidase C83" evidence="6">
    <location>
        <begin position="22"/>
        <end position="261"/>
    </location>
</feature>
<protein>
    <recommendedName>
        <fullName evidence="1">glutathione gamma-glutamylcysteinyltransferase</fullName>
        <ecNumber evidence="1">2.3.2.15</ecNumber>
    </recommendedName>
</protein>
<evidence type="ECO:0000256" key="1">
    <source>
        <dbReference type="ARBA" id="ARBA00012468"/>
    </source>
</evidence>
<dbReference type="InterPro" id="IPR007719">
    <property type="entry name" value="PCS_N"/>
</dbReference>
<keyword evidence="5" id="KW-0812">Transmembrane</keyword>
<dbReference type="RefSeq" id="WP_052673622.1">
    <property type="nucleotide sequence ID" value="NZ_LN681225.1"/>
</dbReference>
<keyword evidence="5" id="KW-1133">Transmembrane helix</keyword>
<feature type="transmembrane region" description="Helical" evidence="5">
    <location>
        <begin position="12"/>
        <end position="34"/>
    </location>
</feature>
<organism evidence="7 8">
    <name type="scientific">Legionella hackeliae</name>
    <dbReference type="NCBI Taxonomy" id="449"/>
    <lineage>
        <taxon>Bacteria</taxon>
        <taxon>Pseudomonadati</taxon>
        <taxon>Pseudomonadota</taxon>
        <taxon>Gammaproteobacteria</taxon>
        <taxon>Legionellales</taxon>
        <taxon>Legionellaceae</taxon>
        <taxon>Legionella</taxon>
    </lineage>
</organism>
<dbReference type="InterPro" id="IPR040409">
    <property type="entry name" value="PCS-like"/>
</dbReference>